<dbReference type="SMART" id="SM00906">
    <property type="entry name" value="Fungal_trans"/>
    <property type="match status" value="1"/>
</dbReference>
<evidence type="ECO:0000313" key="7">
    <source>
        <dbReference type="EMBL" id="KAF7116122.1"/>
    </source>
</evidence>
<proteinExistence type="predicted"/>
<dbReference type="Proteomes" id="UP000630445">
    <property type="component" value="Unassembled WGS sequence"/>
</dbReference>
<keyword evidence="2" id="KW-0805">Transcription regulation</keyword>
<dbReference type="Pfam" id="PF04082">
    <property type="entry name" value="Fungal_trans"/>
    <property type="match status" value="1"/>
</dbReference>
<keyword evidence="4" id="KW-0539">Nucleus</keyword>
<evidence type="ECO:0000313" key="8">
    <source>
        <dbReference type="EMBL" id="KAF7166305.1"/>
    </source>
</evidence>
<dbReference type="AlphaFoldDB" id="A0A8H6P373"/>
<dbReference type="GO" id="GO:0005634">
    <property type="term" value="C:nucleus"/>
    <property type="evidence" value="ECO:0007669"/>
    <property type="project" value="UniProtKB-SubCell"/>
</dbReference>
<dbReference type="OrthoDB" id="4934715at2759"/>
<feature type="region of interest" description="Disordered" evidence="5">
    <location>
        <begin position="297"/>
        <end position="324"/>
    </location>
</feature>
<evidence type="ECO:0000256" key="4">
    <source>
        <dbReference type="ARBA" id="ARBA00023242"/>
    </source>
</evidence>
<dbReference type="InterPro" id="IPR050613">
    <property type="entry name" value="Sec_Metabolite_Reg"/>
</dbReference>
<dbReference type="InterPro" id="IPR007219">
    <property type="entry name" value="XnlR_reg_dom"/>
</dbReference>
<evidence type="ECO:0000256" key="1">
    <source>
        <dbReference type="ARBA" id="ARBA00004123"/>
    </source>
</evidence>
<evidence type="ECO:0000256" key="3">
    <source>
        <dbReference type="ARBA" id="ARBA00023163"/>
    </source>
</evidence>
<dbReference type="GO" id="GO:0008270">
    <property type="term" value="F:zinc ion binding"/>
    <property type="evidence" value="ECO:0007669"/>
    <property type="project" value="InterPro"/>
</dbReference>
<evidence type="ECO:0000313" key="9">
    <source>
        <dbReference type="Proteomes" id="UP000630445"/>
    </source>
</evidence>
<accession>A0A8H6P373</accession>
<sequence length="574" mass="64574">MHDRIAQLENLVLSLKDREGNSRAQHPSLFAEANLSADASQLPTSLGRISLENEETNYVEGSHWTAILDGIAELKNCFNDSDVPQRAESNTSRLGMESILQTRRAALIFGDVQHLDRDEILASLPPRSEMDGLLASYFNSKNINSLAIHGPTFLEEYDRFWECPAKASIMWIGLLFSMICLAAIHQQLAKPASDQQESLAQGFRELDGMQIYRDCVVQCLALAATPNSPTSVWILLGITVQIAFRMSYRRDGSHSSHLSPLQAEMRRRVWAIIFQLASAAAGQYGLPRMINASKVDTAEPRDVSDDALSPEMTELPPSRTDPGPSPIQFLVMKNRLMSTFNLVIDLVSSPKQVVSYAEVMKLDQILNEQFTSMPAALRMRSMSRQLTDTSDVILNRVFLALSFHKSRCILHRDYMLAGRSDRRYLYSRMSRINAALEIQHIQASLHEESQPGRRLHHDRWKYSALVKHIFLLATTILCVDLDYSLRDRNIESEIGDEFSDRIVGSLTKSYSIWLQSSDKSRESQKVTEMLRIVLGKARTKDESSMTASSNDSAFFLMGLYIQIPSSCTIPCNTG</sequence>
<organism evidence="7 9">
    <name type="scientific">Aspergillus hiratsukae</name>
    <dbReference type="NCBI Taxonomy" id="1194566"/>
    <lineage>
        <taxon>Eukaryota</taxon>
        <taxon>Fungi</taxon>
        <taxon>Dikarya</taxon>
        <taxon>Ascomycota</taxon>
        <taxon>Pezizomycotina</taxon>
        <taxon>Eurotiomycetes</taxon>
        <taxon>Eurotiomycetidae</taxon>
        <taxon>Eurotiales</taxon>
        <taxon>Aspergillaceae</taxon>
        <taxon>Aspergillus</taxon>
        <taxon>Aspergillus subgen. Fumigati</taxon>
    </lineage>
</organism>
<reference evidence="7" key="1">
    <citation type="submission" date="2020-06" db="EMBL/GenBank/DDBJ databases">
        <title>Draft genome sequences of strains closely related to Aspergillus parafelis and Aspergillus hiratsukae.</title>
        <authorList>
            <person name="Dos Santos R.A.C."/>
            <person name="Rivero-Menendez O."/>
            <person name="Steenwyk J.L."/>
            <person name="Mead M.E."/>
            <person name="Goldman G.H."/>
            <person name="Alastruey-Izquierdo A."/>
            <person name="Rokas A."/>
        </authorList>
    </citation>
    <scope>NUCLEOTIDE SEQUENCE</scope>
    <source>
        <strain evidence="7">CNM-CM5793</strain>
        <strain evidence="8">CNM-CM6106</strain>
    </source>
</reference>
<keyword evidence="3" id="KW-0804">Transcription</keyword>
<dbReference type="EMBL" id="JACBAD010002106">
    <property type="protein sequence ID" value="KAF7116122.1"/>
    <property type="molecule type" value="Genomic_DNA"/>
</dbReference>
<dbReference type="CDD" id="cd12148">
    <property type="entry name" value="fungal_TF_MHR"/>
    <property type="match status" value="1"/>
</dbReference>
<keyword evidence="9" id="KW-1185">Reference proteome</keyword>
<dbReference type="GO" id="GO:0006351">
    <property type="term" value="P:DNA-templated transcription"/>
    <property type="evidence" value="ECO:0007669"/>
    <property type="project" value="InterPro"/>
</dbReference>
<gene>
    <name evidence="7" type="ORF">CNMCM5793_004142</name>
    <name evidence="8" type="ORF">CNMCM6106_002163</name>
</gene>
<comment type="caution">
    <text evidence="7">The sequence shown here is derived from an EMBL/GenBank/DDBJ whole genome shotgun (WGS) entry which is preliminary data.</text>
</comment>
<evidence type="ECO:0000256" key="5">
    <source>
        <dbReference type="SAM" id="MobiDB-lite"/>
    </source>
</evidence>
<protein>
    <recommendedName>
        <fullName evidence="6">Xylanolytic transcriptional activator regulatory domain-containing protein</fullName>
    </recommendedName>
</protein>
<evidence type="ECO:0000256" key="2">
    <source>
        <dbReference type="ARBA" id="ARBA00023015"/>
    </source>
</evidence>
<comment type="subcellular location">
    <subcellularLocation>
        <location evidence="1">Nucleus</location>
    </subcellularLocation>
</comment>
<dbReference type="Proteomes" id="UP000662466">
    <property type="component" value="Unassembled WGS sequence"/>
</dbReference>
<evidence type="ECO:0000259" key="6">
    <source>
        <dbReference type="SMART" id="SM00906"/>
    </source>
</evidence>
<dbReference type="GO" id="GO:0003677">
    <property type="term" value="F:DNA binding"/>
    <property type="evidence" value="ECO:0007669"/>
    <property type="project" value="InterPro"/>
</dbReference>
<dbReference type="EMBL" id="JACBAF010002145">
    <property type="protein sequence ID" value="KAF7166305.1"/>
    <property type="molecule type" value="Genomic_DNA"/>
</dbReference>
<name>A0A8H6P373_9EURO</name>
<feature type="domain" description="Xylanolytic transcriptional activator regulatory" evidence="6">
    <location>
        <begin position="232"/>
        <end position="306"/>
    </location>
</feature>
<dbReference type="PANTHER" id="PTHR31001:SF74">
    <property type="entry name" value="ZN(II)2CYS6 TRANSCRIPTION FACTOR (EUROFUNG)"/>
    <property type="match status" value="1"/>
</dbReference>
<dbReference type="PANTHER" id="PTHR31001">
    <property type="entry name" value="UNCHARACTERIZED TRANSCRIPTIONAL REGULATORY PROTEIN"/>
    <property type="match status" value="1"/>
</dbReference>